<keyword evidence="1" id="KW-0560">Oxidoreductase</keyword>
<dbReference type="InterPro" id="IPR015590">
    <property type="entry name" value="Aldehyde_DH_dom"/>
</dbReference>
<dbReference type="PANTHER" id="PTHR43353:SF5">
    <property type="entry name" value="SUCCINATE-SEMIALDEHYDE DEHYDROGENASE, MITOCHONDRIAL"/>
    <property type="match status" value="1"/>
</dbReference>
<dbReference type="Gene3D" id="3.40.605.10">
    <property type="entry name" value="Aldehyde Dehydrogenase, Chain A, domain 1"/>
    <property type="match status" value="1"/>
</dbReference>
<dbReference type="OrthoDB" id="310895at2759"/>
<reference evidence="3" key="1">
    <citation type="submission" date="2019-01" db="EMBL/GenBank/DDBJ databases">
        <title>Draft genome sequences of three monokaryotic isolates of the white-rot basidiomycete fungus Dichomitus squalens.</title>
        <authorList>
            <consortium name="DOE Joint Genome Institute"/>
            <person name="Lopez S.C."/>
            <person name="Andreopoulos B."/>
            <person name="Pangilinan J."/>
            <person name="Lipzen A."/>
            <person name="Riley R."/>
            <person name="Ahrendt S."/>
            <person name="Ng V."/>
            <person name="Barry K."/>
            <person name="Daum C."/>
            <person name="Grigoriev I.V."/>
            <person name="Hilden K.S."/>
            <person name="Makela M.R."/>
            <person name="de Vries R.P."/>
        </authorList>
    </citation>
    <scope>NUCLEOTIDE SEQUENCE [LARGE SCALE GENOMIC DNA]</scope>
    <source>
        <strain evidence="3">OM18370.1</strain>
    </source>
</reference>
<organism evidence="3">
    <name type="scientific">Dichomitus squalens</name>
    <dbReference type="NCBI Taxonomy" id="114155"/>
    <lineage>
        <taxon>Eukaryota</taxon>
        <taxon>Fungi</taxon>
        <taxon>Dikarya</taxon>
        <taxon>Basidiomycota</taxon>
        <taxon>Agaricomycotina</taxon>
        <taxon>Agaricomycetes</taxon>
        <taxon>Polyporales</taxon>
        <taxon>Polyporaceae</taxon>
        <taxon>Dichomitus</taxon>
    </lineage>
</organism>
<dbReference type="PANTHER" id="PTHR43353">
    <property type="entry name" value="SUCCINATE-SEMIALDEHYDE DEHYDROGENASE, MITOCHONDRIAL"/>
    <property type="match status" value="1"/>
</dbReference>
<feature type="domain" description="Aldehyde dehydrogenase" evidence="2">
    <location>
        <begin position="25"/>
        <end position="207"/>
    </location>
</feature>
<dbReference type="Pfam" id="PF00171">
    <property type="entry name" value="Aldedh"/>
    <property type="match status" value="1"/>
</dbReference>
<gene>
    <name evidence="3" type="ORF">BD311DRAFT_772229</name>
</gene>
<dbReference type="GO" id="GO:0004777">
    <property type="term" value="F:succinate-semialdehyde dehydrogenase (NAD+) activity"/>
    <property type="evidence" value="ECO:0007669"/>
    <property type="project" value="TreeGrafter"/>
</dbReference>
<dbReference type="EMBL" id="ML143616">
    <property type="protein sequence ID" value="TBU21385.1"/>
    <property type="molecule type" value="Genomic_DNA"/>
</dbReference>
<protein>
    <submittedName>
        <fullName evidence="3">Aldehyde/histidinol dehydrogenase</fullName>
    </submittedName>
</protein>
<dbReference type="InterPro" id="IPR016161">
    <property type="entry name" value="Ald_DH/histidinol_DH"/>
</dbReference>
<dbReference type="GO" id="GO:0009450">
    <property type="term" value="P:gamma-aminobutyric acid catabolic process"/>
    <property type="evidence" value="ECO:0007669"/>
    <property type="project" value="TreeGrafter"/>
</dbReference>
<evidence type="ECO:0000259" key="2">
    <source>
        <dbReference type="Pfam" id="PF00171"/>
    </source>
</evidence>
<proteinExistence type="predicted"/>
<name>A0A4Q9M3P6_9APHY</name>
<evidence type="ECO:0000256" key="1">
    <source>
        <dbReference type="ARBA" id="ARBA00023002"/>
    </source>
</evidence>
<dbReference type="InterPro" id="IPR050740">
    <property type="entry name" value="Aldehyde_DH_Superfamily"/>
</dbReference>
<dbReference type="Proteomes" id="UP000292957">
    <property type="component" value="Unassembled WGS sequence"/>
</dbReference>
<evidence type="ECO:0000313" key="3">
    <source>
        <dbReference type="EMBL" id="TBU21385.1"/>
    </source>
</evidence>
<sequence>MASTSVFGLKESSLIHNQAYIDGKWVSAKEGGVIKVTNPATTEELGTVPELGLEETKQAIDAASKAFKTWSKTTAKTRHDILMKWYALMCEHSDDLARLINGKPFAEAKGENAYGTSFIEEAVRTHGEVVPSAFMNIRNVVVKQPISTSLTVLSYLYIPIPVSILTPWNFPSAMITRKLGAALAAGCTAVIKPPTETPCSALVLVEVSPGPAACAVRRGRSLC</sequence>
<dbReference type="AlphaFoldDB" id="A0A4Q9M3P6"/>
<dbReference type="FunFam" id="3.40.605.10:FF:000063">
    <property type="entry name" value="Succinate-semialdehyde dehydrogenase, mitochondrial"/>
    <property type="match status" value="1"/>
</dbReference>
<dbReference type="GO" id="GO:0005737">
    <property type="term" value="C:cytoplasm"/>
    <property type="evidence" value="ECO:0007669"/>
    <property type="project" value="TreeGrafter"/>
</dbReference>
<dbReference type="SUPFAM" id="SSF53720">
    <property type="entry name" value="ALDH-like"/>
    <property type="match status" value="1"/>
</dbReference>
<dbReference type="InterPro" id="IPR016162">
    <property type="entry name" value="Ald_DH_N"/>
</dbReference>
<accession>A0A4Q9M3P6</accession>